<name>A0A3N4IAX0_ASCIM</name>
<feature type="region of interest" description="Disordered" evidence="2">
    <location>
        <begin position="164"/>
        <end position="187"/>
    </location>
</feature>
<organism evidence="3 4">
    <name type="scientific">Ascobolus immersus RN42</name>
    <dbReference type="NCBI Taxonomy" id="1160509"/>
    <lineage>
        <taxon>Eukaryota</taxon>
        <taxon>Fungi</taxon>
        <taxon>Dikarya</taxon>
        <taxon>Ascomycota</taxon>
        <taxon>Pezizomycotina</taxon>
        <taxon>Pezizomycetes</taxon>
        <taxon>Pezizales</taxon>
        <taxon>Ascobolaceae</taxon>
        <taxon>Ascobolus</taxon>
    </lineage>
</organism>
<gene>
    <name evidence="3" type="ORF">BJ508DRAFT_75221</name>
</gene>
<accession>A0A3N4IAX0</accession>
<feature type="coiled-coil region" evidence="1">
    <location>
        <begin position="19"/>
        <end position="46"/>
    </location>
</feature>
<feature type="region of interest" description="Disordered" evidence="2">
    <location>
        <begin position="223"/>
        <end position="258"/>
    </location>
</feature>
<sequence>MSHTPPRTPPTTSQLALALEMAMELFAAQRAELERVDRELEAVEAGRRKAMGALHREVEAASRVDCPAMKLEEADGCNDANQYHGEEQYESVAVVKQEEEEQDALVKEEAGKPAGSEENPIVIEDDEEDELQAGIDYDEPHNIRLGQSLAGLCMTMAAAMANESTEDDHLDPAFDLPSSKRKRDVDDDFGEDLHKATKRKHWIEDNDQYFEGVYKLSKLGTPFKASKRKRDNSEDAARQNDARPRKLRRPDDTGTPYHRIRCNRFRRDEYWQRQDELRAPGIRLANEAGLRLMGVVGIPLGIEPNGDYTLGSDAASSMVSAQAA</sequence>
<dbReference type="EMBL" id="ML119666">
    <property type="protein sequence ID" value="RPA83235.1"/>
    <property type="molecule type" value="Genomic_DNA"/>
</dbReference>
<protein>
    <submittedName>
        <fullName evidence="3">Uncharacterized protein</fullName>
    </submittedName>
</protein>
<evidence type="ECO:0000313" key="3">
    <source>
        <dbReference type="EMBL" id="RPA83235.1"/>
    </source>
</evidence>
<dbReference type="Proteomes" id="UP000275078">
    <property type="component" value="Unassembled WGS sequence"/>
</dbReference>
<evidence type="ECO:0000256" key="2">
    <source>
        <dbReference type="SAM" id="MobiDB-lite"/>
    </source>
</evidence>
<evidence type="ECO:0000256" key="1">
    <source>
        <dbReference type="SAM" id="Coils"/>
    </source>
</evidence>
<proteinExistence type="predicted"/>
<reference evidence="3 4" key="1">
    <citation type="journal article" date="2018" name="Nat. Ecol. Evol.">
        <title>Pezizomycetes genomes reveal the molecular basis of ectomycorrhizal truffle lifestyle.</title>
        <authorList>
            <person name="Murat C."/>
            <person name="Payen T."/>
            <person name="Noel B."/>
            <person name="Kuo A."/>
            <person name="Morin E."/>
            <person name="Chen J."/>
            <person name="Kohler A."/>
            <person name="Krizsan K."/>
            <person name="Balestrini R."/>
            <person name="Da Silva C."/>
            <person name="Montanini B."/>
            <person name="Hainaut M."/>
            <person name="Levati E."/>
            <person name="Barry K.W."/>
            <person name="Belfiori B."/>
            <person name="Cichocki N."/>
            <person name="Clum A."/>
            <person name="Dockter R.B."/>
            <person name="Fauchery L."/>
            <person name="Guy J."/>
            <person name="Iotti M."/>
            <person name="Le Tacon F."/>
            <person name="Lindquist E.A."/>
            <person name="Lipzen A."/>
            <person name="Malagnac F."/>
            <person name="Mello A."/>
            <person name="Molinier V."/>
            <person name="Miyauchi S."/>
            <person name="Poulain J."/>
            <person name="Riccioni C."/>
            <person name="Rubini A."/>
            <person name="Sitrit Y."/>
            <person name="Splivallo R."/>
            <person name="Traeger S."/>
            <person name="Wang M."/>
            <person name="Zifcakova L."/>
            <person name="Wipf D."/>
            <person name="Zambonelli A."/>
            <person name="Paolocci F."/>
            <person name="Nowrousian M."/>
            <person name="Ottonello S."/>
            <person name="Baldrian P."/>
            <person name="Spatafora J.W."/>
            <person name="Henrissat B."/>
            <person name="Nagy L.G."/>
            <person name="Aury J.M."/>
            <person name="Wincker P."/>
            <person name="Grigoriev I.V."/>
            <person name="Bonfante P."/>
            <person name="Martin F.M."/>
        </authorList>
    </citation>
    <scope>NUCLEOTIDE SEQUENCE [LARGE SCALE GENOMIC DNA]</scope>
    <source>
        <strain evidence="3 4">RN42</strain>
    </source>
</reference>
<evidence type="ECO:0000313" key="4">
    <source>
        <dbReference type="Proteomes" id="UP000275078"/>
    </source>
</evidence>
<keyword evidence="1" id="KW-0175">Coiled coil</keyword>
<feature type="compositionally biased region" description="Basic and acidic residues" evidence="2">
    <location>
        <begin position="231"/>
        <end position="252"/>
    </location>
</feature>
<dbReference type="AlphaFoldDB" id="A0A3N4IAX0"/>
<keyword evidence="4" id="KW-1185">Reference proteome</keyword>